<name>A0ACC3YPZ3_COLTU</name>
<sequence>MKTTILLTTVASLISATSAVRLVCWGHRGSSNVGKGGIEWALRNRATDLGIPGGTQFKWTWVDCPNEPLAVLNLASVTLKVVTKQSSTVRLANGIVDCSTQVPATC</sequence>
<evidence type="ECO:0000313" key="2">
    <source>
        <dbReference type="Proteomes" id="UP000805649"/>
    </source>
</evidence>
<accession>A0ACC3YPZ3</accession>
<proteinExistence type="predicted"/>
<keyword evidence="2" id="KW-1185">Reference proteome</keyword>
<reference evidence="1 2" key="1">
    <citation type="journal article" date="2020" name="Phytopathology">
        <title>Genome Sequence Resources of Colletotrichum truncatum, C. plurivorum, C. musicola, and C. sojae: Four Species Pathogenic to Soybean (Glycine max).</title>
        <authorList>
            <person name="Rogerio F."/>
            <person name="Boufleur T.R."/>
            <person name="Ciampi-Guillardi M."/>
            <person name="Sukno S.A."/>
            <person name="Thon M.R."/>
            <person name="Massola Junior N.S."/>
            <person name="Baroncelli R."/>
        </authorList>
    </citation>
    <scope>NUCLEOTIDE SEQUENCE [LARGE SCALE GENOMIC DNA]</scope>
    <source>
        <strain evidence="1 2">CMES1059</strain>
    </source>
</reference>
<protein>
    <submittedName>
        <fullName evidence="1">Uncharacterized protein</fullName>
    </submittedName>
</protein>
<gene>
    <name evidence="1" type="ORF">CTRU02_210797</name>
</gene>
<dbReference type="Proteomes" id="UP000805649">
    <property type="component" value="Unassembled WGS sequence"/>
</dbReference>
<organism evidence="1 2">
    <name type="scientific">Colletotrichum truncatum</name>
    <name type="common">Anthracnose fungus</name>
    <name type="synonym">Colletotrichum capsici</name>
    <dbReference type="NCBI Taxonomy" id="5467"/>
    <lineage>
        <taxon>Eukaryota</taxon>
        <taxon>Fungi</taxon>
        <taxon>Dikarya</taxon>
        <taxon>Ascomycota</taxon>
        <taxon>Pezizomycotina</taxon>
        <taxon>Sordariomycetes</taxon>
        <taxon>Hypocreomycetidae</taxon>
        <taxon>Glomerellales</taxon>
        <taxon>Glomerellaceae</taxon>
        <taxon>Colletotrichum</taxon>
        <taxon>Colletotrichum truncatum species complex</taxon>
    </lineage>
</organism>
<dbReference type="EMBL" id="VUJX02000007">
    <property type="protein sequence ID" value="KAL0933998.1"/>
    <property type="molecule type" value="Genomic_DNA"/>
</dbReference>
<evidence type="ECO:0000313" key="1">
    <source>
        <dbReference type="EMBL" id="KAL0933998.1"/>
    </source>
</evidence>
<comment type="caution">
    <text evidence="1">The sequence shown here is derived from an EMBL/GenBank/DDBJ whole genome shotgun (WGS) entry which is preliminary data.</text>
</comment>